<dbReference type="InterPro" id="IPR008538">
    <property type="entry name" value="Uma2"/>
</dbReference>
<name>A0ABZ0SC41_9GAMM</name>
<dbReference type="PANTHER" id="PTHR36558:SF1">
    <property type="entry name" value="RESTRICTION ENDONUCLEASE DOMAIN-CONTAINING PROTEIN-RELATED"/>
    <property type="match status" value="1"/>
</dbReference>
<keyword evidence="3" id="KW-1185">Reference proteome</keyword>
<dbReference type="RefSeq" id="WP_328984342.1">
    <property type="nucleotide sequence ID" value="NZ_CP121472.1"/>
</dbReference>
<gene>
    <name evidence="2" type="ORF">Thiowin_03664</name>
</gene>
<evidence type="ECO:0000313" key="2">
    <source>
        <dbReference type="EMBL" id="WPL18590.1"/>
    </source>
</evidence>
<sequence>MSAQPLLHLTFEDWLANERAQTEMRTEYVRGEVFAMSGGSREHNLIATNIVRELGIQFKGRPCCVYSGDLKVRMETADASAYPDVMAICGEHQYLDGRRDVVTNPVLIVEVLSDSTEAYDRGKKFAHYRTLPSLMDYLLVAQDQVRAELYTRANDGAWMMRSYDQVGQKVPLTAIDAELLLAEVYDKVGLPLGHSISA</sequence>
<evidence type="ECO:0000313" key="3">
    <source>
        <dbReference type="Proteomes" id="UP001432180"/>
    </source>
</evidence>
<reference evidence="2 3" key="1">
    <citation type="journal article" date="2023" name="Microorganisms">
        <title>Thiorhodovibrio frisius and Trv. litoralis spp. nov., Two Novel Members from a Clade of Fastidious Purple Sulfur Bacteria That Exhibit Unique Red-Shifted Light-Harvesting Capabilities.</title>
        <authorList>
            <person name="Methner A."/>
            <person name="Kuzyk S.B."/>
            <person name="Petersen J."/>
            <person name="Bauer S."/>
            <person name="Brinkmann H."/>
            <person name="Sichau K."/>
            <person name="Wanner G."/>
            <person name="Wolf J."/>
            <person name="Neumann-Schaal M."/>
            <person name="Henke P."/>
            <person name="Tank M."/>
            <person name="Sproer C."/>
            <person name="Bunk B."/>
            <person name="Overmann J."/>
        </authorList>
    </citation>
    <scope>NUCLEOTIDE SEQUENCE [LARGE SCALE GENOMIC DNA]</scope>
    <source>
        <strain evidence="2 3">DSM 6702</strain>
    </source>
</reference>
<feature type="domain" description="Putative restriction endonuclease" evidence="1">
    <location>
        <begin position="15"/>
        <end position="172"/>
    </location>
</feature>
<organism evidence="2 3">
    <name type="scientific">Thiorhodovibrio winogradskyi</name>
    <dbReference type="NCBI Taxonomy" id="77007"/>
    <lineage>
        <taxon>Bacteria</taxon>
        <taxon>Pseudomonadati</taxon>
        <taxon>Pseudomonadota</taxon>
        <taxon>Gammaproteobacteria</taxon>
        <taxon>Chromatiales</taxon>
        <taxon>Chromatiaceae</taxon>
        <taxon>Thiorhodovibrio</taxon>
    </lineage>
</organism>
<dbReference type="Pfam" id="PF05685">
    <property type="entry name" value="Uma2"/>
    <property type="match status" value="1"/>
</dbReference>
<evidence type="ECO:0000259" key="1">
    <source>
        <dbReference type="Pfam" id="PF05685"/>
    </source>
</evidence>
<dbReference type="EMBL" id="CP121472">
    <property type="protein sequence ID" value="WPL18590.1"/>
    <property type="molecule type" value="Genomic_DNA"/>
</dbReference>
<protein>
    <recommendedName>
        <fullName evidence="1">Putative restriction endonuclease domain-containing protein</fullName>
    </recommendedName>
</protein>
<dbReference type="Proteomes" id="UP001432180">
    <property type="component" value="Chromosome"/>
</dbReference>
<proteinExistence type="predicted"/>
<accession>A0ABZ0SC41</accession>
<dbReference type="SUPFAM" id="SSF52980">
    <property type="entry name" value="Restriction endonuclease-like"/>
    <property type="match status" value="1"/>
</dbReference>
<dbReference type="InterPro" id="IPR012296">
    <property type="entry name" value="Nuclease_put_TT1808"/>
</dbReference>
<dbReference type="InterPro" id="IPR011335">
    <property type="entry name" value="Restrct_endonuc-II-like"/>
</dbReference>
<dbReference type="PANTHER" id="PTHR36558">
    <property type="entry name" value="GLR1098 PROTEIN"/>
    <property type="match status" value="1"/>
</dbReference>
<dbReference type="CDD" id="cd06260">
    <property type="entry name" value="DUF820-like"/>
    <property type="match status" value="1"/>
</dbReference>
<dbReference type="Gene3D" id="3.90.1570.10">
    <property type="entry name" value="tt1808, chain A"/>
    <property type="match status" value="1"/>
</dbReference>